<proteinExistence type="predicted"/>
<dbReference type="AlphaFoldDB" id="A0A2S5SRF3"/>
<accession>A0A2S5SRF3</accession>
<dbReference type="Proteomes" id="UP000238605">
    <property type="component" value="Unassembled WGS sequence"/>
</dbReference>
<feature type="transmembrane region" description="Helical" evidence="1">
    <location>
        <begin position="111"/>
        <end position="132"/>
    </location>
</feature>
<gene>
    <name evidence="2" type="ORF">C1704_15200</name>
</gene>
<evidence type="ECO:0000313" key="3">
    <source>
        <dbReference type="Proteomes" id="UP000238605"/>
    </source>
</evidence>
<name>A0A2S5SRF3_9BURK</name>
<feature type="transmembrane region" description="Helical" evidence="1">
    <location>
        <begin position="39"/>
        <end position="57"/>
    </location>
</feature>
<feature type="transmembrane region" description="Helical" evidence="1">
    <location>
        <begin position="268"/>
        <end position="288"/>
    </location>
</feature>
<feature type="transmembrane region" description="Helical" evidence="1">
    <location>
        <begin position="242"/>
        <end position="262"/>
    </location>
</feature>
<sequence>MRSIPIQPLTASPHPSPRDRLHSPSRWQWSWLLASPHRLGFFAGALMLSVSALWWLLVLAARWGHAPALPWALSPSLAHALIMGFGFMPLFFTGFLFTAGPKWLGLPPVEARSMLSPLLASLSGWAVFLMGVHTLAPLAAIGLGAVAWGWTGFTWQFAGLVRASRVPDRTHARVVLGASIIGVASLWAAVAGLAMDEPGWSLAALGVGLWWFIAPVYAAVLHRMIPFFTAAALPVLDAWRPMWLLWTWLAALGAQPLLGPWARVSDVGTAFAVGFNLCAAAGALWLAVRWGLVQSLRVRLLAMLHLGFVWLGIAFGLQAVAALVWWVSARSVDLSLAPLHALTLGFLGSILLAMATRVSCGHGGRTLAADNIAWGLFWGLQAAVVLRLLGATHWTGSTGLVGLAAGLWAAVAVAWSLRYGRWYGRPRADGRPG</sequence>
<dbReference type="RefSeq" id="WP_104303589.1">
    <property type="nucleotide sequence ID" value="NZ_PSNX01000015.1"/>
</dbReference>
<evidence type="ECO:0000256" key="1">
    <source>
        <dbReference type="SAM" id="Phobius"/>
    </source>
</evidence>
<keyword evidence="1" id="KW-1133">Transmembrane helix</keyword>
<protein>
    <submittedName>
        <fullName evidence="2">Short-chain dehydrogenase</fullName>
    </submittedName>
</protein>
<feature type="transmembrane region" description="Helical" evidence="1">
    <location>
        <begin position="300"/>
        <end position="327"/>
    </location>
</feature>
<feature type="transmembrane region" description="Helical" evidence="1">
    <location>
        <begin position="200"/>
        <end position="221"/>
    </location>
</feature>
<dbReference type="EMBL" id="PSNX01000015">
    <property type="protein sequence ID" value="PPE65286.1"/>
    <property type="molecule type" value="Genomic_DNA"/>
</dbReference>
<evidence type="ECO:0000313" key="2">
    <source>
        <dbReference type="EMBL" id="PPE65286.1"/>
    </source>
</evidence>
<dbReference type="InterPro" id="IPR010266">
    <property type="entry name" value="NnrS"/>
</dbReference>
<dbReference type="Pfam" id="PF05940">
    <property type="entry name" value="NnrS"/>
    <property type="match status" value="1"/>
</dbReference>
<feature type="transmembrane region" description="Helical" evidence="1">
    <location>
        <begin position="138"/>
        <end position="161"/>
    </location>
</feature>
<feature type="transmembrane region" description="Helical" evidence="1">
    <location>
        <begin position="77"/>
        <end position="99"/>
    </location>
</feature>
<keyword evidence="1" id="KW-0472">Membrane</keyword>
<feature type="transmembrane region" description="Helical" evidence="1">
    <location>
        <begin position="396"/>
        <end position="417"/>
    </location>
</feature>
<keyword evidence="1" id="KW-0812">Transmembrane</keyword>
<dbReference type="OrthoDB" id="9770040at2"/>
<reference evidence="2 3" key="1">
    <citation type="submission" date="2018-02" db="EMBL/GenBank/DDBJ databases">
        <title>Reclassifiation of [Polyangium] brachysporum DSM 7029 as Guopingzhaonella breviflexa gen. nov., sp. nov., a member of the family Comamonadaceae.</title>
        <authorList>
            <person name="Tang B."/>
        </authorList>
    </citation>
    <scope>NUCLEOTIDE SEQUENCE [LARGE SCALE GENOMIC DNA]</scope>
    <source>
        <strain evidence="2 3">BCRC 80649</strain>
    </source>
</reference>
<feature type="transmembrane region" description="Helical" evidence="1">
    <location>
        <begin position="339"/>
        <end position="360"/>
    </location>
</feature>
<organism evidence="2 3">
    <name type="scientific">Caldimonas caldifontis</name>
    <dbReference type="NCBI Taxonomy" id="1452508"/>
    <lineage>
        <taxon>Bacteria</taxon>
        <taxon>Pseudomonadati</taxon>
        <taxon>Pseudomonadota</taxon>
        <taxon>Betaproteobacteria</taxon>
        <taxon>Burkholderiales</taxon>
        <taxon>Sphaerotilaceae</taxon>
        <taxon>Caldimonas</taxon>
    </lineage>
</organism>
<feature type="transmembrane region" description="Helical" evidence="1">
    <location>
        <begin position="372"/>
        <end position="390"/>
    </location>
</feature>
<feature type="transmembrane region" description="Helical" evidence="1">
    <location>
        <begin position="173"/>
        <end position="194"/>
    </location>
</feature>
<keyword evidence="3" id="KW-1185">Reference proteome</keyword>
<comment type="caution">
    <text evidence="2">The sequence shown here is derived from an EMBL/GenBank/DDBJ whole genome shotgun (WGS) entry which is preliminary data.</text>
</comment>